<evidence type="ECO:0000313" key="2">
    <source>
        <dbReference type="EMBL" id="KDN45892.1"/>
    </source>
</evidence>
<feature type="compositionally biased region" description="Basic and acidic residues" evidence="1">
    <location>
        <begin position="480"/>
        <end position="492"/>
    </location>
</feature>
<feature type="region of interest" description="Disordered" evidence="1">
    <location>
        <begin position="779"/>
        <end position="804"/>
    </location>
</feature>
<evidence type="ECO:0000313" key="3">
    <source>
        <dbReference type="Proteomes" id="UP000027361"/>
    </source>
</evidence>
<feature type="compositionally biased region" description="Basic residues" evidence="1">
    <location>
        <begin position="466"/>
        <end position="479"/>
    </location>
</feature>
<dbReference type="OMA" id="RAIWTVW"/>
<feature type="region of interest" description="Disordered" evidence="1">
    <location>
        <begin position="451"/>
        <end position="492"/>
    </location>
</feature>
<dbReference type="EMBL" id="JMSN01000039">
    <property type="protein sequence ID" value="KDN45892.1"/>
    <property type="molecule type" value="Genomic_DNA"/>
</dbReference>
<reference evidence="2 3" key="1">
    <citation type="submission" date="2014-05" db="EMBL/GenBank/DDBJ databases">
        <title>Draft genome sequence of a rare smut relative, Tilletiaria anomala UBC 951.</title>
        <authorList>
            <consortium name="DOE Joint Genome Institute"/>
            <person name="Toome M."/>
            <person name="Kuo A."/>
            <person name="Henrissat B."/>
            <person name="Lipzen A."/>
            <person name="Tritt A."/>
            <person name="Yoshinaga Y."/>
            <person name="Zane M."/>
            <person name="Barry K."/>
            <person name="Grigoriev I.V."/>
            <person name="Spatafora J.W."/>
            <person name="Aimea M.C."/>
        </authorList>
    </citation>
    <scope>NUCLEOTIDE SEQUENCE [LARGE SCALE GENOMIC DNA]</scope>
    <source>
        <strain evidence="2 3">UBC 951</strain>
    </source>
</reference>
<comment type="caution">
    <text evidence="2">The sequence shown here is derived from an EMBL/GenBank/DDBJ whole genome shotgun (WGS) entry which is preliminary data.</text>
</comment>
<feature type="region of interest" description="Disordered" evidence="1">
    <location>
        <begin position="313"/>
        <end position="367"/>
    </location>
</feature>
<accession>A0A066VW23</accession>
<name>A0A066VW23_TILAU</name>
<organism evidence="2 3">
    <name type="scientific">Tilletiaria anomala (strain ATCC 24038 / CBS 436.72 / UBC 951)</name>
    <dbReference type="NCBI Taxonomy" id="1037660"/>
    <lineage>
        <taxon>Eukaryota</taxon>
        <taxon>Fungi</taxon>
        <taxon>Dikarya</taxon>
        <taxon>Basidiomycota</taxon>
        <taxon>Ustilaginomycotina</taxon>
        <taxon>Exobasidiomycetes</taxon>
        <taxon>Georgefischeriales</taxon>
        <taxon>Tilletiariaceae</taxon>
        <taxon>Tilletiaria</taxon>
    </lineage>
</organism>
<dbReference type="GeneID" id="25264411"/>
<protein>
    <submittedName>
        <fullName evidence="2">Uncharacterized protein</fullName>
    </submittedName>
</protein>
<dbReference type="InParanoid" id="A0A066VW23"/>
<dbReference type="HOGENOM" id="CLU_301315_0_0_1"/>
<dbReference type="OrthoDB" id="2551385at2759"/>
<gene>
    <name evidence="2" type="ORF">K437DRAFT_256414</name>
</gene>
<feature type="compositionally biased region" description="Polar residues" evidence="1">
    <location>
        <begin position="336"/>
        <end position="345"/>
    </location>
</feature>
<keyword evidence="3" id="KW-1185">Reference proteome</keyword>
<dbReference type="AlphaFoldDB" id="A0A066VW23"/>
<sequence>MSGLSLPPQTLFRCEGVRLVKHVPSVPARVNGSTPKDSINAYGSTGSRNTALADWRGTLYLDTVQDPFTRDISTLVLSIDRSGKDATQAASYGAARRCVLPFRSYNAQDAINRSEGHKPQALREVFLGLTYPTLGAVHSSFWFYEDASERGAMERAALEGQGAGRRAVWTCFVPGTWQEFTRLKDILEHFPQQSLTKANEPREVAVSHEEQERLSDVRKSLFWDNLMPDASHLDNALPSDRATHSPDGIKAPSSLAAACENAISRSATLRRQLDRSRLSAYRNSLIAVDNGTGEILGVVATDVHLQGNDGLPLTPNSISSEEGAEAITPDREQPEWTPTNIQAPSSILRPASKYSDPDDERVRPPSRARSILKEETFAPPPLPIKMGGNIRDSLSSAAFYTAAESASEADSDWGPGDEDAAPLSVDQFGVGPHRPELLRDLNNVAGDAAYDSDASGSTEGGPAVRLWRKARGKNKKGQKKTHDETVEPTHFADAEKTPRASIIEAATLSVANDSPVPTPEPEPLNHLLSADDKVREGQTLRNPLISSPELSLASSKARRKMLRTDEVRRAEDNVWTEALSSGALPVDAAYTHLHSSPLKPSTDDSQTRISRVFPRSEHATDLHGGTVLLEFLADSRIGATLISGPQASTEVSSGAPAKSVIPMLPMHMLWFLGIANETNVPASQRPTGSFVSVPTLENLKNVALSLPERLATSASTGSAVFLTTSRDLWTGLAGWTLSASSWVVGQLGNTAAPQGPIKPAELEDDGTFEIPKYDPDSWGATPRPVFRRRRPTPSFQNGYDVGPQETASSKYSILHIDGQYHPRDVYFRA</sequence>
<dbReference type="Proteomes" id="UP000027361">
    <property type="component" value="Unassembled WGS sequence"/>
</dbReference>
<proteinExistence type="predicted"/>
<dbReference type="RefSeq" id="XP_013243330.1">
    <property type="nucleotide sequence ID" value="XM_013387876.1"/>
</dbReference>
<evidence type="ECO:0000256" key="1">
    <source>
        <dbReference type="SAM" id="MobiDB-lite"/>
    </source>
</evidence>